<dbReference type="NCBIfam" id="NF001748">
    <property type="entry name" value="PRK00468.1"/>
    <property type="match status" value="1"/>
</dbReference>
<comment type="similarity">
    <text evidence="3">Belongs to the KhpA RNA-binding protein family.</text>
</comment>
<gene>
    <name evidence="3" type="primary">khpA</name>
    <name evidence="4" type="ORF">A2462_05900</name>
</gene>
<dbReference type="PROSITE" id="PS50084">
    <property type="entry name" value="KH_TYPE_1"/>
    <property type="match status" value="1"/>
</dbReference>
<name>A0A1F4TQQ1_UNCSA</name>
<dbReference type="GO" id="GO:0009252">
    <property type="term" value="P:peptidoglycan biosynthetic process"/>
    <property type="evidence" value="ECO:0007669"/>
    <property type="project" value="UniProtKB-UniRule"/>
</dbReference>
<proteinExistence type="inferred from homology"/>
<dbReference type="GO" id="GO:0071555">
    <property type="term" value="P:cell wall organization"/>
    <property type="evidence" value="ECO:0007669"/>
    <property type="project" value="UniProtKB-KW"/>
</dbReference>
<dbReference type="InterPro" id="IPR015946">
    <property type="entry name" value="KH_dom-like_a/b"/>
</dbReference>
<evidence type="ECO:0000313" key="5">
    <source>
        <dbReference type="Proteomes" id="UP000177309"/>
    </source>
</evidence>
<keyword evidence="3" id="KW-0143">Chaperone</keyword>
<dbReference type="GO" id="GO:0003723">
    <property type="term" value="F:RNA binding"/>
    <property type="evidence" value="ECO:0007669"/>
    <property type="project" value="UniProtKB-UniRule"/>
</dbReference>
<reference evidence="4 5" key="1">
    <citation type="journal article" date="2016" name="Nat. Commun.">
        <title>Thousands of microbial genomes shed light on interconnected biogeochemical processes in an aquifer system.</title>
        <authorList>
            <person name="Anantharaman K."/>
            <person name="Brown C.T."/>
            <person name="Hug L.A."/>
            <person name="Sharon I."/>
            <person name="Castelle C.J."/>
            <person name="Probst A.J."/>
            <person name="Thomas B.C."/>
            <person name="Singh A."/>
            <person name="Wilkins M.J."/>
            <person name="Karaoz U."/>
            <person name="Brodie E.L."/>
            <person name="Williams K.H."/>
            <person name="Hubbard S.S."/>
            <person name="Banfield J.F."/>
        </authorList>
    </citation>
    <scope>NUCLEOTIDE SEQUENCE [LARGE SCALE GENOMIC DNA]</scope>
</reference>
<dbReference type="PANTHER" id="PTHR34654">
    <property type="entry name" value="UPF0109 PROTEIN SCO5592"/>
    <property type="match status" value="1"/>
</dbReference>
<evidence type="ECO:0000313" key="4">
    <source>
        <dbReference type="EMBL" id="OGC35045.1"/>
    </source>
</evidence>
<keyword evidence="2 3" id="KW-0694">RNA-binding</keyword>
<dbReference type="PANTHER" id="PTHR34654:SF1">
    <property type="entry name" value="RNA-BINDING PROTEIN KHPA"/>
    <property type="match status" value="1"/>
</dbReference>
<dbReference type="SUPFAM" id="SSF54814">
    <property type="entry name" value="Prokaryotic type KH domain (KH-domain type II)"/>
    <property type="match status" value="1"/>
</dbReference>
<keyword evidence="3" id="KW-0961">Cell wall biogenesis/degradation</keyword>
<keyword evidence="1 3" id="KW-0963">Cytoplasm</keyword>
<comment type="subcellular location">
    <subcellularLocation>
        <location evidence="3">Cytoplasm</location>
    </subcellularLocation>
</comment>
<dbReference type="HAMAP" id="MF_00088">
    <property type="entry name" value="KhpA"/>
    <property type="match status" value="1"/>
</dbReference>
<dbReference type="InterPro" id="IPR009019">
    <property type="entry name" value="KH_sf_prok-type"/>
</dbReference>
<comment type="subunit">
    <text evidence="3">Forms a complex with KhpB.</text>
</comment>
<evidence type="ECO:0000256" key="3">
    <source>
        <dbReference type="HAMAP-Rule" id="MF_00088"/>
    </source>
</evidence>
<protein>
    <recommendedName>
        <fullName evidence="3">RNA-binding protein KhpA</fullName>
    </recommendedName>
    <alternativeName>
        <fullName evidence="3">KH-domain protein A</fullName>
    </alternativeName>
</protein>
<keyword evidence="3" id="KW-0133">Cell shape</keyword>
<comment type="function">
    <text evidence="3">A probable RNA chaperone. Forms a complex with KhpB which binds to cellular RNA and controls its expression. Plays a role in peptidoglycan (PG) homeostasis and cell length regulation.</text>
</comment>
<dbReference type="InterPro" id="IPR020627">
    <property type="entry name" value="KhpA"/>
</dbReference>
<dbReference type="Proteomes" id="UP000177309">
    <property type="component" value="Unassembled WGS sequence"/>
</dbReference>
<comment type="caution">
    <text evidence="4">The sequence shown here is derived from an EMBL/GenBank/DDBJ whole genome shotgun (WGS) entry which is preliminary data.</text>
</comment>
<dbReference type="GO" id="GO:0005737">
    <property type="term" value="C:cytoplasm"/>
    <property type="evidence" value="ECO:0007669"/>
    <property type="project" value="UniProtKB-SubCell"/>
</dbReference>
<evidence type="ECO:0000256" key="2">
    <source>
        <dbReference type="ARBA" id="ARBA00022884"/>
    </source>
</evidence>
<accession>A0A1F4TQQ1</accession>
<sequence>MKELVEYIVKALVDNPDQVVVNEVQGETAAILEVKVAPEDVGKVIGREGRIANAIRNITKAAAAKQDRRVTVEILTDDKPSSGQ</sequence>
<evidence type="ECO:0000256" key="1">
    <source>
        <dbReference type="ARBA" id="ARBA00022490"/>
    </source>
</evidence>
<dbReference type="Pfam" id="PF13083">
    <property type="entry name" value="KH_KhpA-B"/>
    <property type="match status" value="1"/>
</dbReference>
<dbReference type="CDD" id="cd22533">
    <property type="entry name" value="KH-II_YlqC-like"/>
    <property type="match status" value="1"/>
</dbReference>
<dbReference type="AlphaFoldDB" id="A0A1F4TQQ1"/>
<dbReference type="GO" id="GO:0008360">
    <property type="term" value="P:regulation of cell shape"/>
    <property type="evidence" value="ECO:0007669"/>
    <property type="project" value="UniProtKB-KW"/>
</dbReference>
<dbReference type="Gene3D" id="3.30.300.20">
    <property type="match status" value="1"/>
</dbReference>
<dbReference type="EMBL" id="MEUI01000010">
    <property type="protein sequence ID" value="OGC35045.1"/>
    <property type="molecule type" value="Genomic_DNA"/>
</dbReference>
<organism evidence="4 5">
    <name type="scientific">candidate division WOR-1 bacterium RIFOXYC2_FULL_41_25</name>
    <dbReference type="NCBI Taxonomy" id="1802586"/>
    <lineage>
        <taxon>Bacteria</taxon>
        <taxon>Bacillati</taxon>
        <taxon>Saganbacteria</taxon>
    </lineage>
</organism>